<dbReference type="InterPro" id="IPR039697">
    <property type="entry name" value="Alcohol_dehydrogenase_Fe"/>
</dbReference>
<dbReference type="Pfam" id="PF00465">
    <property type="entry name" value="Fe-ADH"/>
    <property type="match status" value="1"/>
</dbReference>
<comment type="similarity">
    <text evidence="1">Belongs to the iron-containing alcohol dehydrogenase family.</text>
</comment>
<feature type="domain" description="Fe-containing alcohol dehydrogenase-like C-terminal" evidence="5">
    <location>
        <begin position="196"/>
        <end position="391"/>
    </location>
</feature>
<sequence>MTTPSYYIWPGQVYFGAGAASRAGQEARAEDARHVFVLADPGVVKAGLIEPVLASLKAAEIACTLYDKVEPNPSTGSVDAAVAAFRASEADLIVGLGGGSGLDTAKALRMVAGGPAEGRVAEYAYRMGDKARPHPKALPPYIAIPTTAGTGAEVTPWAVITDEADKFKFGVGGPRSVPTMAIIDPELMLTLPPFLTAATGMDALTHCIEAYVSTNDNPVLDPMILYGIELVGRSLPIAVVRGDNRAARADMAQAAYIGGVAISSKWLGACHSLAHQLSGAANVQHGLANSIMLPHQMAYSLPGAYERYARVGAALGAPAEGSIRQRAERAVEAVAQLAKDVGLPTRLRDVGVTDAMIKPMAKLSYTVDLNWWTNPRTVNEDVMEEMYRAAF</sequence>
<dbReference type="SUPFAM" id="SSF56796">
    <property type="entry name" value="Dehydroquinate synthase-like"/>
    <property type="match status" value="1"/>
</dbReference>
<evidence type="ECO:0000256" key="2">
    <source>
        <dbReference type="ARBA" id="ARBA00023002"/>
    </source>
</evidence>
<evidence type="ECO:0000313" key="7">
    <source>
        <dbReference type="Proteomes" id="UP000050509"/>
    </source>
</evidence>
<dbReference type="PATRIC" id="fig|186479.3.peg.6583"/>
<feature type="domain" description="Alcohol dehydrogenase iron-type/glycerol dehydrogenase GldA" evidence="4">
    <location>
        <begin position="10"/>
        <end position="185"/>
    </location>
</feature>
<gene>
    <name evidence="6" type="ORF">SE17_11010</name>
</gene>
<reference evidence="6 7" key="1">
    <citation type="submission" date="2015-09" db="EMBL/GenBank/DDBJ databases">
        <title>Draft genome sequence of Kouleothrix aurantiaca JCM 19913.</title>
        <authorList>
            <person name="Hemp J."/>
        </authorList>
    </citation>
    <scope>NUCLEOTIDE SEQUENCE [LARGE SCALE GENOMIC DNA]</scope>
    <source>
        <strain evidence="6 7">COM-B</strain>
    </source>
</reference>
<evidence type="ECO:0000256" key="1">
    <source>
        <dbReference type="ARBA" id="ARBA00007358"/>
    </source>
</evidence>
<dbReference type="CDD" id="cd08551">
    <property type="entry name" value="Fe-ADH"/>
    <property type="match status" value="1"/>
</dbReference>
<accession>A0A0P9D2H6</accession>
<dbReference type="PANTHER" id="PTHR11496:SF102">
    <property type="entry name" value="ALCOHOL DEHYDROGENASE 4"/>
    <property type="match status" value="1"/>
</dbReference>
<keyword evidence="7" id="KW-1185">Reference proteome</keyword>
<dbReference type="Proteomes" id="UP000050509">
    <property type="component" value="Unassembled WGS sequence"/>
</dbReference>
<evidence type="ECO:0000256" key="3">
    <source>
        <dbReference type="ARBA" id="ARBA00023027"/>
    </source>
</evidence>
<dbReference type="InterPro" id="IPR001670">
    <property type="entry name" value="ADH_Fe/GldA"/>
</dbReference>
<protein>
    <submittedName>
        <fullName evidence="6">Uncharacterized protein</fullName>
    </submittedName>
</protein>
<proteinExistence type="inferred from homology"/>
<evidence type="ECO:0000259" key="4">
    <source>
        <dbReference type="Pfam" id="PF00465"/>
    </source>
</evidence>
<dbReference type="PROSITE" id="PS00913">
    <property type="entry name" value="ADH_IRON_1"/>
    <property type="match status" value="1"/>
</dbReference>
<dbReference type="Pfam" id="PF25137">
    <property type="entry name" value="ADH_Fe_C"/>
    <property type="match status" value="1"/>
</dbReference>
<evidence type="ECO:0000259" key="5">
    <source>
        <dbReference type="Pfam" id="PF25137"/>
    </source>
</evidence>
<dbReference type="PANTHER" id="PTHR11496">
    <property type="entry name" value="ALCOHOL DEHYDROGENASE"/>
    <property type="match status" value="1"/>
</dbReference>
<dbReference type="GO" id="GO:0004022">
    <property type="term" value="F:alcohol dehydrogenase (NAD+) activity"/>
    <property type="evidence" value="ECO:0007669"/>
    <property type="project" value="UniProtKB-ARBA"/>
</dbReference>
<dbReference type="Gene3D" id="3.40.50.1970">
    <property type="match status" value="1"/>
</dbReference>
<keyword evidence="2" id="KW-0560">Oxidoreductase</keyword>
<dbReference type="GO" id="GO:0046872">
    <property type="term" value="F:metal ion binding"/>
    <property type="evidence" value="ECO:0007669"/>
    <property type="project" value="InterPro"/>
</dbReference>
<evidence type="ECO:0000313" key="6">
    <source>
        <dbReference type="EMBL" id="KPV53203.1"/>
    </source>
</evidence>
<dbReference type="FunFam" id="1.20.1090.10:FF:000001">
    <property type="entry name" value="Aldehyde-alcohol dehydrogenase"/>
    <property type="match status" value="1"/>
</dbReference>
<dbReference type="PROSITE" id="PS00060">
    <property type="entry name" value="ADH_IRON_2"/>
    <property type="match status" value="1"/>
</dbReference>
<dbReference type="AlphaFoldDB" id="A0A0P9D2H6"/>
<dbReference type="InterPro" id="IPR018211">
    <property type="entry name" value="ADH_Fe_CS"/>
</dbReference>
<comment type="caution">
    <text evidence="6">The sequence shown here is derived from an EMBL/GenBank/DDBJ whole genome shotgun (WGS) entry which is preliminary data.</text>
</comment>
<dbReference type="FunFam" id="3.40.50.1970:FF:000003">
    <property type="entry name" value="Alcohol dehydrogenase, iron-containing"/>
    <property type="match status" value="1"/>
</dbReference>
<name>A0A0P9D2H6_9CHLR</name>
<keyword evidence="3" id="KW-0520">NAD</keyword>
<organism evidence="6 7">
    <name type="scientific">Kouleothrix aurantiaca</name>
    <dbReference type="NCBI Taxonomy" id="186479"/>
    <lineage>
        <taxon>Bacteria</taxon>
        <taxon>Bacillati</taxon>
        <taxon>Chloroflexota</taxon>
        <taxon>Chloroflexia</taxon>
        <taxon>Chloroflexales</taxon>
        <taxon>Roseiflexineae</taxon>
        <taxon>Roseiflexaceae</taxon>
        <taxon>Kouleothrix</taxon>
    </lineage>
</organism>
<dbReference type="Gene3D" id="1.20.1090.10">
    <property type="entry name" value="Dehydroquinate synthase-like - alpha domain"/>
    <property type="match status" value="1"/>
</dbReference>
<dbReference type="EMBL" id="LJCR01000315">
    <property type="protein sequence ID" value="KPV53203.1"/>
    <property type="molecule type" value="Genomic_DNA"/>
</dbReference>
<dbReference type="InterPro" id="IPR056798">
    <property type="entry name" value="ADH_Fe_C"/>
</dbReference>